<keyword evidence="6 8" id="KW-1133">Transmembrane helix</keyword>
<evidence type="ECO:0000256" key="7">
    <source>
        <dbReference type="ARBA" id="ARBA00023136"/>
    </source>
</evidence>
<feature type="transmembrane region" description="Helical" evidence="8">
    <location>
        <begin position="270"/>
        <end position="288"/>
    </location>
</feature>
<protein>
    <submittedName>
        <fullName evidence="11">ABC transporter-like protein</fullName>
        <ecNumber evidence="11">3.6.3.27</ecNumber>
    </submittedName>
</protein>
<evidence type="ECO:0000313" key="12">
    <source>
        <dbReference type="Proteomes" id="UP000002533"/>
    </source>
</evidence>
<comment type="subcellular location">
    <subcellularLocation>
        <location evidence="1">Cell membrane</location>
        <topology evidence="1">Multi-pass membrane protein</topology>
    </subcellularLocation>
</comment>
<dbReference type="SMART" id="SM00382">
    <property type="entry name" value="AAA"/>
    <property type="match status" value="1"/>
</dbReference>
<dbReference type="Pfam" id="PF00664">
    <property type="entry name" value="ABC_membrane"/>
    <property type="match status" value="1"/>
</dbReference>
<dbReference type="EC" id="3.6.3.27" evidence="11"/>
<reference evidence="12" key="1">
    <citation type="journal article" date="2014" name="Stand. Genomic Sci.">
        <title>Complete genome sequence of Anabaena variabilis ATCC 29413.</title>
        <authorList>
            <person name="Thiel T."/>
            <person name="Pratte B.S."/>
            <person name="Zhong J."/>
            <person name="Goodwin L."/>
            <person name="Copeland A."/>
            <person name="Lucas S."/>
            <person name="Han C."/>
            <person name="Pitluck S."/>
            <person name="Land M.L."/>
            <person name="Kyrpides N.C."/>
            <person name="Woyke T."/>
        </authorList>
    </citation>
    <scope>NUCLEOTIDE SEQUENCE [LARGE SCALE GENOMIC DNA]</scope>
    <source>
        <strain evidence="12">ATCC 29413 / PCC 7937</strain>
    </source>
</reference>
<dbReference type="GO" id="GO:0005886">
    <property type="term" value="C:plasma membrane"/>
    <property type="evidence" value="ECO:0007669"/>
    <property type="project" value="UniProtKB-SubCell"/>
</dbReference>
<dbReference type="SUPFAM" id="SSF90123">
    <property type="entry name" value="ABC transporter transmembrane region"/>
    <property type="match status" value="1"/>
</dbReference>
<keyword evidence="2" id="KW-0813">Transport</keyword>
<keyword evidence="7 8" id="KW-0472">Membrane</keyword>
<dbReference type="SUPFAM" id="SSF52540">
    <property type="entry name" value="P-loop containing nucleoside triphosphate hydrolases"/>
    <property type="match status" value="1"/>
</dbReference>
<dbReference type="PROSITE" id="PS00211">
    <property type="entry name" value="ABC_TRANSPORTER_1"/>
    <property type="match status" value="1"/>
</dbReference>
<keyword evidence="3 8" id="KW-0812">Transmembrane</keyword>
<evidence type="ECO:0000256" key="2">
    <source>
        <dbReference type="ARBA" id="ARBA00022448"/>
    </source>
</evidence>
<dbReference type="Pfam" id="PF00005">
    <property type="entry name" value="ABC_tran"/>
    <property type="match status" value="1"/>
</dbReference>
<dbReference type="InterPro" id="IPR036640">
    <property type="entry name" value="ABC1_TM_sf"/>
</dbReference>
<keyword evidence="4" id="KW-0547">Nucleotide-binding</keyword>
<feature type="transmembrane region" description="Helical" evidence="8">
    <location>
        <begin position="159"/>
        <end position="178"/>
    </location>
</feature>
<organism evidence="11 12">
    <name type="scientific">Trichormus variabilis (strain ATCC 29413 / PCC 7937)</name>
    <name type="common">Anabaena variabilis</name>
    <dbReference type="NCBI Taxonomy" id="240292"/>
    <lineage>
        <taxon>Bacteria</taxon>
        <taxon>Bacillati</taxon>
        <taxon>Cyanobacteriota</taxon>
        <taxon>Cyanophyceae</taxon>
        <taxon>Nostocales</taxon>
        <taxon>Nostocaceae</taxon>
        <taxon>Trichormus</taxon>
    </lineage>
</organism>
<dbReference type="GO" id="GO:0015421">
    <property type="term" value="F:ABC-type oligopeptide transporter activity"/>
    <property type="evidence" value="ECO:0007669"/>
    <property type="project" value="TreeGrafter"/>
</dbReference>
<dbReference type="InterPro" id="IPR027417">
    <property type="entry name" value="P-loop_NTPase"/>
</dbReference>
<feature type="domain" description="ABC transmembrane type-1" evidence="10">
    <location>
        <begin position="40"/>
        <end position="319"/>
    </location>
</feature>
<dbReference type="eggNOG" id="COG1132">
    <property type="taxonomic scope" value="Bacteria"/>
</dbReference>
<sequence>MIKKTRLSKSFQRAANAPKLPNTTFRFICYFVNQFRWWYVAMVIAEVIHATCGIMLPYAIGEIIRSVTRSPGDSKSIFDAVSQPLMLFSALSVGEVVFGRTAGLLQTILHPIHRQHIVRSLYAYLQHHSHRYLSSSFAGSLAHRIGETSLGVTQTMQMLITEFMSVIIVYIVSTILLYRAYPPLAAFVGTWAVLFISISFWLATRCRIYSRKAAAARSETTGIIVDAVTNLSSSRLFARLGFERSYLNEQLRRELKQVRKSNWYSERIRWFQFISSAILKIGTLYYSLSLWSRGQIATADFVVATSLSLLIISEARNLSKRFLEFFEHIGNIANGVYTIVQPHELVDRDQAIAHSITQGKIEFRQVNFSYTDGKKVFENLSITIQPSQRVGLVGFSGSGKSTFVNLILRLFDPQSGQILIDGVDIRDMTQDALHSQISLIPQDPSLFHRTLMENIRYGRLDATDEEVSEAARQAHAHDFIVPMQEGYDSLVGERGVKLSGGQRQRIAIARVILKNAPILILDEATSSLDSITEKAIQDTLDLAMNEKTVIVVAHRLSTIAHLDRILVFDQGRIVEDGTHTKLLARRGAYYKLWKMQAGGFLPIEAEQGEDKKLIKQLDSNQASTSDLNVTKNR</sequence>
<dbReference type="KEGG" id="ava:Ava_4147"/>
<keyword evidence="5" id="KW-0067">ATP-binding</keyword>
<dbReference type="STRING" id="240292.Ava_4147"/>
<accession>Q3M5J0</accession>
<dbReference type="InterPro" id="IPR011527">
    <property type="entry name" value="ABC1_TM_dom"/>
</dbReference>
<evidence type="ECO:0000256" key="8">
    <source>
        <dbReference type="SAM" id="Phobius"/>
    </source>
</evidence>
<dbReference type="InterPro" id="IPR017871">
    <property type="entry name" value="ABC_transporter-like_CS"/>
</dbReference>
<feature type="transmembrane region" description="Helical" evidence="8">
    <location>
        <begin position="37"/>
        <end position="60"/>
    </location>
</feature>
<evidence type="ECO:0000259" key="9">
    <source>
        <dbReference type="PROSITE" id="PS50893"/>
    </source>
</evidence>
<dbReference type="RefSeq" id="WP_011320829.1">
    <property type="nucleotide sequence ID" value="NC_007413.1"/>
</dbReference>
<dbReference type="InterPro" id="IPR003439">
    <property type="entry name" value="ABC_transporter-like_ATP-bd"/>
</dbReference>
<dbReference type="InterPro" id="IPR039421">
    <property type="entry name" value="Type_1_exporter"/>
</dbReference>
<feature type="transmembrane region" description="Helical" evidence="8">
    <location>
        <begin position="184"/>
        <end position="203"/>
    </location>
</feature>
<evidence type="ECO:0000256" key="3">
    <source>
        <dbReference type="ARBA" id="ARBA00022692"/>
    </source>
</evidence>
<evidence type="ECO:0000256" key="4">
    <source>
        <dbReference type="ARBA" id="ARBA00022741"/>
    </source>
</evidence>
<dbReference type="Gene3D" id="1.20.1560.10">
    <property type="entry name" value="ABC transporter type 1, transmembrane domain"/>
    <property type="match status" value="1"/>
</dbReference>
<dbReference type="AlphaFoldDB" id="Q3M5J0"/>
<dbReference type="PROSITE" id="PS50893">
    <property type="entry name" value="ABC_TRANSPORTER_2"/>
    <property type="match status" value="1"/>
</dbReference>
<dbReference type="PANTHER" id="PTHR43394:SF1">
    <property type="entry name" value="ATP-BINDING CASSETTE SUB-FAMILY B MEMBER 10, MITOCHONDRIAL"/>
    <property type="match status" value="1"/>
</dbReference>
<dbReference type="FunFam" id="3.40.50.300:FF:000287">
    <property type="entry name" value="Multidrug ABC transporter ATP-binding protein"/>
    <property type="match status" value="1"/>
</dbReference>
<dbReference type="GeneID" id="58721695"/>
<feature type="domain" description="ABC transporter" evidence="9">
    <location>
        <begin position="361"/>
        <end position="595"/>
    </location>
</feature>
<evidence type="ECO:0000256" key="5">
    <source>
        <dbReference type="ARBA" id="ARBA00022840"/>
    </source>
</evidence>
<dbReference type="Proteomes" id="UP000002533">
    <property type="component" value="Chromosome"/>
</dbReference>
<dbReference type="GO" id="GO:0016887">
    <property type="term" value="F:ATP hydrolysis activity"/>
    <property type="evidence" value="ECO:0007669"/>
    <property type="project" value="InterPro"/>
</dbReference>
<dbReference type="EMBL" id="CP000117">
    <property type="protein sequence ID" value="ABA23746.1"/>
    <property type="molecule type" value="Genomic_DNA"/>
</dbReference>
<evidence type="ECO:0000256" key="1">
    <source>
        <dbReference type="ARBA" id="ARBA00004651"/>
    </source>
</evidence>
<evidence type="ECO:0000256" key="6">
    <source>
        <dbReference type="ARBA" id="ARBA00022989"/>
    </source>
</evidence>
<evidence type="ECO:0000313" key="11">
    <source>
        <dbReference type="EMBL" id="ABA23746.1"/>
    </source>
</evidence>
<dbReference type="Gene3D" id="3.40.50.300">
    <property type="entry name" value="P-loop containing nucleotide triphosphate hydrolases"/>
    <property type="match status" value="1"/>
</dbReference>
<evidence type="ECO:0000259" key="10">
    <source>
        <dbReference type="PROSITE" id="PS50929"/>
    </source>
</evidence>
<proteinExistence type="predicted"/>
<dbReference type="HOGENOM" id="CLU_000604_84_9_3"/>
<keyword evidence="11" id="KW-0378">Hydrolase</keyword>
<dbReference type="PANTHER" id="PTHR43394">
    <property type="entry name" value="ATP-DEPENDENT PERMEASE MDL1, MITOCHONDRIAL"/>
    <property type="match status" value="1"/>
</dbReference>
<gene>
    <name evidence="11" type="ordered locus">Ava_4147</name>
</gene>
<dbReference type="GO" id="GO:0005524">
    <property type="term" value="F:ATP binding"/>
    <property type="evidence" value="ECO:0007669"/>
    <property type="project" value="UniProtKB-KW"/>
</dbReference>
<name>Q3M5J0_TRIV2</name>
<dbReference type="InterPro" id="IPR003593">
    <property type="entry name" value="AAA+_ATPase"/>
</dbReference>
<dbReference type="PROSITE" id="PS50929">
    <property type="entry name" value="ABC_TM1F"/>
    <property type="match status" value="1"/>
</dbReference>